<dbReference type="Proteomes" id="UP001642360">
    <property type="component" value="Unassembled WGS sequence"/>
</dbReference>
<keyword evidence="4" id="KW-1185">Reference proteome</keyword>
<dbReference type="EMBL" id="CAUOFW020008671">
    <property type="protein sequence ID" value="CAK9183543.1"/>
    <property type="molecule type" value="Genomic_DNA"/>
</dbReference>
<proteinExistence type="predicted"/>
<name>A0ABC8UR66_9AQUA</name>
<protein>
    <submittedName>
        <fullName evidence="3">Uncharacterized protein</fullName>
    </submittedName>
</protein>
<feature type="region of interest" description="Disordered" evidence="1">
    <location>
        <begin position="24"/>
        <end position="43"/>
    </location>
</feature>
<evidence type="ECO:0000313" key="3">
    <source>
        <dbReference type="EMBL" id="CAK9183543.1"/>
    </source>
</evidence>
<evidence type="ECO:0000256" key="1">
    <source>
        <dbReference type="SAM" id="MobiDB-lite"/>
    </source>
</evidence>
<sequence length="127" mass="14935">MASDQNTLNKHQSHTNKTTVFGWSSRRRTPLRRRRPPSMRLGGKKTRRGLFLVRLFRRVRLRWLKLKYSCMLKKLKDYYHSLVKDIIEGGATIESYQQRLFLETSFAIPVMGLSFSSIPTSYGLDRP</sequence>
<dbReference type="PANTHER" id="PTHR34788:SF4">
    <property type="entry name" value="F15I1.22"/>
    <property type="match status" value="1"/>
</dbReference>
<comment type="caution">
    <text evidence="3">The sequence shown here is derived from an EMBL/GenBank/DDBJ whole genome shotgun (WGS) entry which is preliminary data.</text>
</comment>
<dbReference type="EMBL" id="CAUOFW020007613">
    <property type="protein sequence ID" value="CAK9179868.1"/>
    <property type="molecule type" value="Genomic_DNA"/>
</dbReference>
<evidence type="ECO:0000313" key="2">
    <source>
        <dbReference type="EMBL" id="CAK9179868.1"/>
    </source>
</evidence>
<gene>
    <name evidence="2" type="ORF">ILEXP_LOCUS49818</name>
    <name evidence="3" type="ORF">ILEXP_LOCUS53816</name>
</gene>
<dbReference type="AlphaFoldDB" id="A0ABC8UR66"/>
<accession>A0ABC8UR66</accession>
<evidence type="ECO:0000313" key="4">
    <source>
        <dbReference type="Proteomes" id="UP001642360"/>
    </source>
</evidence>
<dbReference type="PANTHER" id="PTHR34788">
    <property type="entry name" value="F15I1.22"/>
    <property type="match status" value="1"/>
</dbReference>
<feature type="compositionally biased region" description="Basic residues" evidence="1">
    <location>
        <begin position="25"/>
        <end position="43"/>
    </location>
</feature>
<organism evidence="3 4">
    <name type="scientific">Ilex paraguariensis</name>
    <name type="common">yerba mate</name>
    <dbReference type="NCBI Taxonomy" id="185542"/>
    <lineage>
        <taxon>Eukaryota</taxon>
        <taxon>Viridiplantae</taxon>
        <taxon>Streptophyta</taxon>
        <taxon>Embryophyta</taxon>
        <taxon>Tracheophyta</taxon>
        <taxon>Spermatophyta</taxon>
        <taxon>Magnoliopsida</taxon>
        <taxon>eudicotyledons</taxon>
        <taxon>Gunneridae</taxon>
        <taxon>Pentapetalae</taxon>
        <taxon>asterids</taxon>
        <taxon>campanulids</taxon>
        <taxon>Aquifoliales</taxon>
        <taxon>Aquifoliaceae</taxon>
        <taxon>Ilex</taxon>
    </lineage>
</organism>
<reference evidence="3 4" key="1">
    <citation type="submission" date="2024-02" db="EMBL/GenBank/DDBJ databases">
        <authorList>
            <person name="Vignale AGUSTIN F."/>
            <person name="Sosa J E."/>
            <person name="Modenutti C."/>
        </authorList>
    </citation>
    <scope>NUCLEOTIDE SEQUENCE [LARGE SCALE GENOMIC DNA]</scope>
</reference>